<keyword evidence="2 7" id="KW-0489">Methyltransferase</keyword>
<dbReference type="PROSITE" id="PS51679">
    <property type="entry name" value="SAM_MT_C5"/>
    <property type="match status" value="1"/>
</dbReference>
<evidence type="ECO:0000256" key="7">
    <source>
        <dbReference type="PROSITE-ProRule" id="PRU01016"/>
    </source>
</evidence>
<dbReference type="InterPro" id="IPR001525">
    <property type="entry name" value="C5_MeTfrase"/>
</dbReference>
<dbReference type="GO" id="GO:0032259">
    <property type="term" value="P:methylation"/>
    <property type="evidence" value="ECO:0007669"/>
    <property type="project" value="UniProtKB-KW"/>
</dbReference>
<dbReference type="EC" id="2.1.1.37" evidence="1"/>
<dbReference type="SUPFAM" id="SSF53335">
    <property type="entry name" value="S-adenosyl-L-methionine-dependent methyltransferases"/>
    <property type="match status" value="1"/>
</dbReference>
<evidence type="ECO:0000256" key="8">
    <source>
        <dbReference type="RuleBase" id="RU000416"/>
    </source>
</evidence>
<comment type="caution">
    <text evidence="9">The sequence shown here is derived from an EMBL/GenBank/DDBJ whole genome shotgun (WGS) entry which is preliminary data.</text>
</comment>
<dbReference type="AlphaFoldDB" id="A0A3N2QL75"/>
<keyword evidence="3 7" id="KW-0808">Transferase</keyword>
<evidence type="ECO:0000256" key="3">
    <source>
        <dbReference type="ARBA" id="ARBA00022679"/>
    </source>
</evidence>
<dbReference type="InterPro" id="IPR050390">
    <property type="entry name" value="C5-Methyltransferase"/>
</dbReference>
<evidence type="ECO:0000256" key="5">
    <source>
        <dbReference type="ARBA" id="ARBA00022747"/>
    </source>
</evidence>
<dbReference type="NCBIfam" id="TIGR00675">
    <property type="entry name" value="dcm"/>
    <property type="match status" value="1"/>
</dbReference>
<dbReference type="InterPro" id="IPR029063">
    <property type="entry name" value="SAM-dependent_MTases_sf"/>
</dbReference>
<gene>
    <name evidence="9" type="ORF">EAT49_19855</name>
</gene>
<accession>A0A3N2QL75</accession>
<keyword evidence="4 7" id="KW-0949">S-adenosyl-L-methionine</keyword>
<comment type="similarity">
    <text evidence="7 8">Belongs to the class I-like SAM-binding methyltransferase superfamily. C5-methyltransferase family.</text>
</comment>
<dbReference type="GO" id="GO:0003677">
    <property type="term" value="F:DNA binding"/>
    <property type="evidence" value="ECO:0007669"/>
    <property type="project" value="TreeGrafter"/>
</dbReference>
<evidence type="ECO:0000256" key="4">
    <source>
        <dbReference type="ARBA" id="ARBA00022691"/>
    </source>
</evidence>
<dbReference type="Gene3D" id="3.40.50.150">
    <property type="entry name" value="Vaccinia Virus protein VP39"/>
    <property type="match status" value="1"/>
</dbReference>
<dbReference type="Gene3D" id="3.90.120.10">
    <property type="entry name" value="DNA Methylase, subunit A, domain 2"/>
    <property type="match status" value="1"/>
</dbReference>
<dbReference type="Proteomes" id="UP000268016">
    <property type="component" value="Unassembled WGS sequence"/>
</dbReference>
<dbReference type="EMBL" id="RDRB01000014">
    <property type="protein sequence ID" value="ROT95923.1"/>
    <property type="molecule type" value="Genomic_DNA"/>
</dbReference>
<keyword evidence="5" id="KW-0680">Restriction system</keyword>
<dbReference type="GO" id="GO:0009307">
    <property type="term" value="P:DNA restriction-modification system"/>
    <property type="evidence" value="ECO:0007669"/>
    <property type="project" value="UniProtKB-KW"/>
</dbReference>
<proteinExistence type="inferred from homology"/>
<protein>
    <recommendedName>
        <fullName evidence="1">DNA (cytosine-5-)-methyltransferase</fullName>
        <ecNumber evidence="1">2.1.1.37</ecNumber>
    </recommendedName>
</protein>
<name>A0A3N2QL75_9RHOB</name>
<dbReference type="PANTHER" id="PTHR10629:SF52">
    <property type="entry name" value="DNA (CYTOSINE-5)-METHYLTRANSFERASE 1"/>
    <property type="match status" value="1"/>
</dbReference>
<evidence type="ECO:0000256" key="2">
    <source>
        <dbReference type="ARBA" id="ARBA00022603"/>
    </source>
</evidence>
<evidence type="ECO:0000256" key="1">
    <source>
        <dbReference type="ARBA" id="ARBA00011975"/>
    </source>
</evidence>
<dbReference type="Pfam" id="PF00145">
    <property type="entry name" value="DNA_methylase"/>
    <property type="match status" value="1"/>
</dbReference>
<reference evidence="9 10" key="1">
    <citation type="submission" date="2018-10" db="EMBL/GenBank/DDBJ databases">
        <title>Histidinibacterium lentulum gen. nov., sp. nov., a marine bacterium from the culture broth of Picochlorum sp. 122.</title>
        <authorList>
            <person name="Wang G."/>
        </authorList>
    </citation>
    <scope>NUCLEOTIDE SEQUENCE [LARGE SCALE GENOMIC DNA]</scope>
    <source>
        <strain evidence="9 10">B17</strain>
    </source>
</reference>
<dbReference type="PRINTS" id="PR00105">
    <property type="entry name" value="C5METTRFRASE"/>
</dbReference>
<dbReference type="GO" id="GO:0003886">
    <property type="term" value="F:DNA (cytosine-5-)-methyltransferase activity"/>
    <property type="evidence" value="ECO:0007669"/>
    <property type="project" value="UniProtKB-EC"/>
</dbReference>
<evidence type="ECO:0000256" key="6">
    <source>
        <dbReference type="ARBA" id="ARBA00047422"/>
    </source>
</evidence>
<dbReference type="OrthoDB" id="9813719at2"/>
<feature type="active site" evidence="7">
    <location>
        <position position="176"/>
    </location>
</feature>
<comment type="catalytic activity">
    <reaction evidence="6">
        <text>a 2'-deoxycytidine in DNA + S-adenosyl-L-methionine = a 5-methyl-2'-deoxycytidine in DNA + S-adenosyl-L-homocysteine + H(+)</text>
        <dbReference type="Rhea" id="RHEA:13681"/>
        <dbReference type="Rhea" id="RHEA-COMP:11369"/>
        <dbReference type="Rhea" id="RHEA-COMP:11370"/>
        <dbReference type="ChEBI" id="CHEBI:15378"/>
        <dbReference type="ChEBI" id="CHEBI:57856"/>
        <dbReference type="ChEBI" id="CHEBI:59789"/>
        <dbReference type="ChEBI" id="CHEBI:85452"/>
        <dbReference type="ChEBI" id="CHEBI:85454"/>
        <dbReference type="EC" id="2.1.1.37"/>
    </reaction>
</comment>
<sequence length="559" mass="61928">MFFPLIPDIIRERVCWSTISVTSVLVFVPEPGIHRLNEIRQEPDMPSTFGIVDLFAGPGGLGEGFASLVEDGHAPFRIGISVEKEASAHRTLTLRAFLREYRARHGVLPKEFIDFHAGLAFEPDWSAVDAEAWQHAIDEARALELGTGAAATAIDGAIAKLKRKYDDTILIGGPPCQAYSLVGRVRSRGKVGYVPEEDARHYLFREYIRVLDKLRPAAFVMENVKGMLSSTVESRLVFEMLMEDLSSLGTGHAHHYELRAIRVEDGKGSLQEAAQPSDFIVRAEAFGVPQRRHRVIIVGIRSDLAGRAADAEIDVSGMARTVRDVIETMPALRSGISRGLDDAAAWRGEVLDAANMLAGISKGKDNRALREAFLSASERVKENPPNVRAASRLPDGYGTSNDELLQWIERPELRAIAQHETRGHMASDLGRYLFAAVFGTVRGYSPKAADFPMVLSPDHRNWHTGVFNDRFRVQLADEASTTVTSHISKDGHYFIHPDPIQCRSLTVREAARLQTFPDDYLFLGNRTQQYVQVGNAVPPFLARQIAALLHKLLARESPV</sequence>
<dbReference type="GO" id="GO:0044027">
    <property type="term" value="P:negative regulation of gene expression via chromosomal CpG island methylation"/>
    <property type="evidence" value="ECO:0007669"/>
    <property type="project" value="TreeGrafter"/>
</dbReference>
<evidence type="ECO:0000313" key="9">
    <source>
        <dbReference type="EMBL" id="ROT95923.1"/>
    </source>
</evidence>
<keyword evidence="10" id="KW-1185">Reference proteome</keyword>
<dbReference type="PANTHER" id="PTHR10629">
    <property type="entry name" value="CYTOSINE-SPECIFIC METHYLTRANSFERASE"/>
    <property type="match status" value="1"/>
</dbReference>
<organism evidence="9 10">
    <name type="scientific">Histidinibacterium lentulum</name>
    <dbReference type="NCBI Taxonomy" id="2480588"/>
    <lineage>
        <taxon>Bacteria</taxon>
        <taxon>Pseudomonadati</taxon>
        <taxon>Pseudomonadota</taxon>
        <taxon>Alphaproteobacteria</taxon>
        <taxon>Rhodobacterales</taxon>
        <taxon>Paracoccaceae</taxon>
        <taxon>Histidinibacterium</taxon>
    </lineage>
</organism>
<evidence type="ECO:0000313" key="10">
    <source>
        <dbReference type="Proteomes" id="UP000268016"/>
    </source>
</evidence>